<dbReference type="SMART" id="SM00248">
    <property type="entry name" value="ANK"/>
    <property type="match status" value="5"/>
</dbReference>
<dbReference type="Pfam" id="PF00023">
    <property type="entry name" value="Ank"/>
    <property type="match status" value="2"/>
</dbReference>
<dbReference type="Ensembl" id="ENSOGAT00000025641.1">
    <property type="protein sequence ID" value="ENSOGAP00000017460.1"/>
    <property type="gene ID" value="ENSOGAG00000034614.1"/>
</dbReference>
<dbReference type="EMBL" id="AAQR03163303">
    <property type="status" value="NOT_ANNOTATED_CDS"/>
    <property type="molecule type" value="Genomic_DNA"/>
</dbReference>
<evidence type="ECO:0000256" key="5">
    <source>
        <dbReference type="PROSITE-ProRule" id="PRU00023"/>
    </source>
</evidence>
<feature type="repeat" description="ANK" evidence="5">
    <location>
        <begin position="117"/>
        <end position="149"/>
    </location>
</feature>
<evidence type="ECO:0000256" key="1">
    <source>
        <dbReference type="ARBA" id="ARBA00022737"/>
    </source>
</evidence>
<dbReference type="InterPro" id="IPR002110">
    <property type="entry name" value="Ankyrin_rpt"/>
</dbReference>
<keyword evidence="11" id="KW-1185">Reference proteome</keyword>
<evidence type="ECO:0000313" key="11">
    <source>
        <dbReference type="Proteomes" id="UP000005225"/>
    </source>
</evidence>
<dbReference type="InParanoid" id="H0XMW9"/>
<feature type="coiled-coil region" evidence="6">
    <location>
        <begin position="1054"/>
        <end position="1201"/>
    </location>
</feature>
<organism evidence="10 11">
    <name type="scientific">Otolemur garnettii</name>
    <name type="common">Small-eared galago</name>
    <name type="synonym">Garnett's greater bushbaby</name>
    <dbReference type="NCBI Taxonomy" id="30611"/>
    <lineage>
        <taxon>Eukaryota</taxon>
        <taxon>Metazoa</taxon>
        <taxon>Chordata</taxon>
        <taxon>Craniata</taxon>
        <taxon>Vertebrata</taxon>
        <taxon>Euteleostomi</taxon>
        <taxon>Mammalia</taxon>
        <taxon>Eutheria</taxon>
        <taxon>Euarchontoglires</taxon>
        <taxon>Primates</taxon>
        <taxon>Strepsirrhini</taxon>
        <taxon>Lorisiformes</taxon>
        <taxon>Galagidae</taxon>
        <taxon>Otolemur</taxon>
    </lineage>
</organism>
<dbReference type="Pfam" id="PF12796">
    <property type="entry name" value="Ank_2"/>
    <property type="match status" value="1"/>
</dbReference>
<feature type="region of interest" description="Disordered" evidence="7">
    <location>
        <begin position="534"/>
        <end position="622"/>
    </location>
</feature>
<dbReference type="EMBL" id="AAQR03163305">
    <property type="status" value="NOT_ANNOTATED_CDS"/>
    <property type="molecule type" value="Genomic_DNA"/>
</dbReference>
<evidence type="ECO:0000256" key="2">
    <source>
        <dbReference type="ARBA" id="ARBA00023043"/>
    </source>
</evidence>
<dbReference type="InterPro" id="IPR021885">
    <property type="entry name" value="DUF3496"/>
</dbReference>
<reference evidence="10" key="2">
    <citation type="submission" date="2025-08" db="UniProtKB">
        <authorList>
            <consortium name="Ensembl"/>
        </authorList>
    </citation>
    <scope>IDENTIFICATION</scope>
</reference>
<evidence type="ECO:0000259" key="8">
    <source>
        <dbReference type="Pfam" id="PF12001"/>
    </source>
</evidence>
<keyword evidence="2 5" id="KW-0040">ANK repeat</keyword>
<dbReference type="PANTHER" id="PTHR24147:SF66">
    <property type="entry name" value="POTE ANKYRIN DOMAIN FAMILY MEMBER D"/>
    <property type="match status" value="1"/>
</dbReference>
<feature type="compositionally biased region" description="Low complexity" evidence="7">
    <location>
        <begin position="355"/>
        <end position="364"/>
    </location>
</feature>
<feature type="region of interest" description="Disordered" evidence="7">
    <location>
        <begin position="345"/>
        <end position="377"/>
    </location>
</feature>
<dbReference type="EMBL" id="AAQR03163304">
    <property type="status" value="NOT_ANNOTATED_CDS"/>
    <property type="molecule type" value="Genomic_DNA"/>
</dbReference>
<dbReference type="HOGENOM" id="CLU_001111_0_1_1"/>
<dbReference type="GeneTree" id="ENSGT00940000162459"/>
<feature type="coiled-coil region" evidence="6">
    <location>
        <begin position="792"/>
        <end position="854"/>
    </location>
</feature>
<feature type="repeat" description="ANK" evidence="5">
    <location>
        <begin position="183"/>
        <end position="215"/>
    </location>
</feature>
<dbReference type="Pfam" id="PF12001">
    <property type="entry name" value="DUF3496"/>
    <property type="match status" value="1"/>
</dbReference>
<keyword evidence="3 6" id="KW-0175">Coiled coil</keyword>
<proteinExistence type="inferred from homology"/>
<feature type="compositionally biased region" description="Basic and acidic residues" evidence="7">
    <location>
        <begin position="549"/>
        <end position="561"/>
    </location>
</feature>
<dbReference type="EMBL" id="AAQR03163302">
    <property type="status" value="NOT_ANNOTATED_CDS"/>
    <property type="molecule type" value="Genomic_DNA"/>
</dbReference>
<feature type="compositionally biased region" description="Basic residues" evidence="7">
    <location>
        <begin position="608"/>
        <end position="618"/>
    </location>
</feature>
<feature type="domain" description="CCDC144C-like coiled-coil" evidence="9">
    <location>
        <begin position="790"/>
        <end position="1256"/>
    </location>
</feature>
<feature type="repeat" description="ANK" evidence="5">
    <location>
        <begin position="150"/>
        <end position="182"/>
    </location>
</feature>
<feature type="domain" description="DUF3496" evidence="8">
    <location>
        <begin position="1510"/>
        <end position="1596"/>
    </location>
</feature>
<feature type="coiled-coil region" evidence="6">
    <location>
        <begin position="913"/>
        <end position="979"/>
    </location>
</feature>
<dbReference type="PANTHER" id="PTHR24147">
    <property type="entry name" value="ANKYRIN REPEAT DOMAIN 36-RELATED"/>
    <property type="match status" value="1"/>
</dbReference>
<dbReference type="STRING" id="30611.ENSOGAP00000017460"/>
<evidence type="ECO:0000256" key="7">
    <source>
        <dbReference type="SAM" id="MobiDB-lite"/>
    </source>
</evidence>
<dbReference type="PROSITE" id="PS50297">
    <property type="entry name" value="ANK_REP_REGION"/>
    <property type="match status" value="3"/>
</dbReference>
<comment type="similarity">
    <text evidence="4">Belongs to the POTE family.</text>
</comment>
<dbReference type="InterPro" id="IPR036770">
    <property type="entry name" value="Ankyrin_rpt-contain_sf"/>
</dbReference>
<protein>
    <submittedName>
        <fullName evidence="10">Uncharacterized protein</fullName>
    </submittedName>
</protein>
<evidence type="ECO:0000259" key="9">
    <source>
        <dbReference type="Pfam" id="PF14915"/>
    </source>
</evidence>
<dbReference type="InterPro" id="IPR039497">
    <property type="entry name" value="CC144C-like_CC_dom"/>
</dbReference>
<feature type="coiled-coil region" evidence="6">
    <location>
        <begin position="1243"/>
        <end position="1311"/>
    </location>
</feature>
<sequence length="1597" mass="182781">MKKIFGLGSKQGQPPPGFVTRLQKIRGTVACDTGSIDETFTEPRYHIRTRDLGKIHKAASRGQVDKVQQLLLLGKSRVNDRDSNRRTALHLACAKGHIKVVRLLLSRKCEVDVGDNEGRTPLMKAVQYQETECAFNLLEYGADPNVTDDYGNTALHYAVYNGNMVLITKLLSCGANIEAKNKKQLTPLLLAINGKSLKTVEFLVKNKADTNAVDRHESIHQVLSEYMQKSVNPENPKNPTENINPVVGETTEHSVNSLRGRNQVHVQSGQRVTLGSMNEGFRKEILLGVMTSLAKINPRNEGYVGSLYIILGNKNYHEDFDSDTKHHMLFQSKVTASIPHRALTHGRVKNPSLPPSLKSPILSLTEEGPRKQATGKKQTGIGIVECASHKETSNDNFIFVYKNNRGDVMTALGSEQEAAREKESVWVLKSLSEDFDDPAGAADPGESTVNEQGEESLFIPSSSFSRRNFKIAEVEDTKLQNLVLIHIRSSEEHHSLKPAIEMKVSIPEKEIRMKNIPTSTSGKYGLKLTPEEKQQRLEGNENNNQPQVEEWKKHKSKEVEISKSPCDGDADDSDSEASIPQRESGKGGNQHFGRKDNEELDSSGRALYMKKVRKKKKEKWTSKESKMTPVLEEANLLTSDLLQRNDNCRLSEVYQLHGWPAKKTSHEKNKGETHIHSQDHLEDLTWSSEMASEDQLLPAFNPKACALLIEQLAMHCKDNASMSEIQQALLSYERIIKNQGSHCEQLKVKIKKLENAVCDLQKELSVTEGVKSQLEHQNTEREQELCNLRLSLEEEKEKRTNADVDCEKMRRKLRRIEEQYMEEVKMKQQLQKALRTQDAEVKSLKINLNEIINNREALAKVESGDLGGNLKIVYIFNHSFSEKIRKYIDSSQGKKGNQISHSGEKDKDLLYENRLLQDEIARLRMKVDLIKTQTQEKKPESLEDIETIKELRNSIKLKKERLAEAMSEQSGQLRLLRSENTLLKFEVDFEKREKEKLKTEVQSNLHKLAAVLNDLHQSQKSQKDLEFSFQKARDEWSVVQENMSSYSHILFQKLVEAERKFNSLEVELSNTKDVLRQKTLALEGVQRDLSQAECEKKEIELKYHNEQRKMNTYLAEEELAEERLAALRSRNTLLQQQLSHAQDKADNKEKMIIDIQTQFQATVKELQAKSERQRLLLEARNKDLTAKCSHLKERQNQYKIERAEREVVVRQLRRELAEALHKLPRSDATLDITSRCHIHSEDTARAKKKCSQITNKLQEAQGQLTVTVRDATRDDYMKKLEEENFKLKVTIREQEGRMEQLQETLSSTRSVRQTGKGFHVSETLYKNILDNMTLQTQLLHELTEARRLAGKMEDHMQMYNLNQNNFRTEIENSQLKARSQKSPVKHRVGKLISKFLSYHSGILLLQQGSPELPPQGLFIKVLHKRRGELKCKTPSLRISLKSPPSRSLKGKKRMRKYGLQDTPLKKKTETFFCIVKFLETQIPALENLEQPRKNQIASWGSEMELDVPETELSIADVQSELSRIRESQKLEEYTQVRMNELQTLKCLSTKVCQLHENLAEVETQLSGIKQMDRSLHTTLTTRPILEARHLENPNHAL</sequence>
<feature type="region of interest" description="Disordered" evidence="7">
    <location>
        <begin position="435"/>
        <end position="454"/>
    </location>
</feature>
<dbReference type="SUPFAM" id="SSF48403">
    <property type="entry name" value="Ankyrin repeat"/>
    <property type="match status" value="1"/>
</dbReference>
<evidence type="ECO:0000256" key="4">
    <source>
        <dbReference type="ARBA" id="ARBA00038247"/>
    </source>
</evidence>
<dbReference type="InterPro" id="IPR050657">
    <property type="entry name" value="Ankyrin_repeat_domain"/>
</dbReference>
<evidence type="ECO:0000313" key="10">
    <source>
        <dbReference type="Ensembl" id="ENSOGAP00000017460.1"/>
    </source>
</evidence>
<reference evidence="10" key="3">
    <citation type="submission" date="2025-09" db="UniProtKB">
        <authorList>
            <consortium name="Ensembl"/>
        </authorList>
    </citation>
    <scope>IDENTIFICATION</scope>
</reference>
<evidence type="ECO:0000256" key="6">
    <source>
        <dbReference type="SAM" id="Coils"/>
    </source>
</evidence>
<accession>H0XMW9</accession>
<dbReference type="Pfam" id="PF14915">
    <property type="entry name" value="CCDC144C"/>
    <property type="match status" value="1"/>
</dbReference>
<dbReference type="Proteomes" id="UP000005225">
    <property type="component" value="Unassembled WGS sequence"/>
</dbReference>
<name>H0XMW9_OTOGA</name>
<evidence type="ECO:0000256" key="3">
    <source>
        <dbReference type="ARBA" id="ARBA00023054"/>
    </source>
</evidence>
<feature type="coiled-coil region" evidence="6">
    <location>
        <begin position="736"/>
        <end position="763"/>
    </location>
</feature>
<reference evidence="11" key="1">
    <citation type="submission" date="2011-03" db="EMBL/GenBank/DDBJ databases">
        <title>Version 3 of the genome sequence of Otolemur garnettii (Bushbaby).</title>
        <authorList>
            <consortium name="The Broad Institute Genome Sequencing Platform"/>
            <person name="Di Palma F."/>
            <person name="Johnson J."/>
            <person name="Lander E.S."/>
            <person name="Lindblad-Toh K."/>
            <person name="Jaffe D.B."/>
            <person name="Gnerre S."/>
            <person name="MacCallum I."/>
            <person name="Przybylski D."/>
            <person name="Ribeiro F.J."/>
            <person name="Burton J.N."/>
            <person name="Walker B.J."/>
            <person name="Sharpe T."/>
            <person name="Hall G."/>
        </authorList>
    </citation>
    <scope>NUCLEOTIDE SEQUENCE [LARGE SCALE GENOMIC DNA]</scope>
</reference>
<dbReference type="PROSITE" id="PS50088">
    <property type="entry name" value="ANK_REPEAT"/>
    <property type="match status" value="4"/>
</dbReference>
<dbReference type="Gene3D" id="1.25.40.20">
    <property type="entry name" value="Ankyrin repeat-containing domain"/>
    <property type="match status" value="2"/>
</dbReference>
<feature type="repeat" description="ANK" evidence="5">
    <location>
        <begin position="84"/>
        <end position="116"/>
    </location>
</feature>
<dbReference type="eggNOG" id="KOG0504">
    <property type="taxonomic scope" value="Eukaryota"/>
</dbReference>
<keyword evidence="1" id="KW-0677">Repeat</keyword>